<keyword evidence="3 6" id="KW-0489">Methyltransferase</keyword>
<accession>A0A178MLN2</accession>
<keyword evidence="5 6" id="KW-0949">S-adenosyl-L-methionine</keyword>
<feature type="domain" description="Tetrapyrrole methylase" evidence="7">
    <location>
        <begin position="20"/>
        <end position="218"/>
    </location>
</feature>
<dbReference type="Pfam" id="PF00590">
    <property type="entry name" value="TP_methylase"/>
    <property type="match status" value="1"/>
</dbReference>
<dbReference type="InterPro" id="IPR014777">
    <property type="entry name" value="4pyrrole_Mease_sub1"/>
</dbReference>
<evidence type="ECO:0000313" key="9">
    <source>
        <dbReference type="EMBL" id="OAN49586.1"/>
    </source>
</evidence>
<dbReference type="InterPro" id="IPR035996">
    <property type="entry name" value="4pyrrol_Methylase_sf"/>
</dbReference>
<dbReference type="PANTHER" id="PTHR46111">
    <property type="entry name" value="RIBOSOMAL RNA SMALL SUBUNIT METHYLTRANSFERASE I"/>
    <property type="match status" value="1"/>
</dbReference>
<dbReference type="CDD" id="cd11648">
    <property type="entry name" value="RsmI"/>
    <property type="match status" value="1"/>
</dbReference>
<proteinExistence type="inferred from homology"/>
<dbReference type="PANTHER" id="PTHR46111:SF1">
    <property type="entry name" value="RIBOSOMAL RNA SMALL SUBUNIT METHYLTRANSFERASE I"/>
    <property type="match status" value="1"/>
</dbReference>
<dbReference type="EC" id="2.1.1.198" evidence="6"/>
<dbReference type="InterPro" id="IPR008189">
    <property type="entry name" value="rRNA_ssu_MeTfrase_I"/>
</dbReference>
<keyword evidence="2 6" id="KW-0698">rRNA processing</keyword>
<dbReference type="HAMAP" id="MF_01877">
    <property type="entry name" value="16SrRNA_methyltr_I"/>
    <property type="match status" value="1"/>
</dbReference>
<evidence type="ECO:0000256" key="2">
    <source>
        <dbReference type="ARBA" id="ARBA00022552"/>
    </source>
</evidence>
<keyword evidence="4 6" id="KW-0808">Transferase</keyword>
<evidence type="ECO:0000313" key="10">
    <source>
        <dbReference type="Proteomes" id="UP000078543"/>
    </source>
</evidence>
<sequence length="294" mass="31141">MKNPREGRPARAGSKPAPGLYLIATPIGNMGDITYRAVEVLAAADLVACEDTRVTGGLMTKLGLDRPLTPYHEHNAERARPHLISQLKEGKVVALVSDAGTPLVSDPGYRLVRACVAEDIAVTALPGASAVITALQLSGLPNDRFLFGGFLPAKATARRQVLRELAAVPATLMFYESPNRLGASLADMAAVLGSREAAVARELTKLHEEVARGDLFALANRYADTAPKGEVVVVVAPPDDARPASADELDDRLRKAVADGATVKDAAALVAAETGFPRRDVYARALRLFTMGEE</sequence>
<dbReference type="InterPro" id="IPR000878">
    <property type="entry name" value="4pyrrol_Mease"/>
</dbReference>
<evidence type="ECO:0000259" key="7">
    <source>
        <dbReference type="Pfam" id="PF00590"/>
    </source>
</evidence>
<dbReference type="EMBL" id="LWQU01000146">
    <property type="protein sequence ID" value="OAN49586.1"/>
    <property type="molecule type" value="Genomic_DNA"/>
</dbReference>
<evidence type="ECO:0000256" key="5">
    <source>
        <dbReference type="ARBA" id="ARBA00022691"/>
    </source>
</evidence>
<dbReference type="SUPFAM" id="SSF53790">
    <property type="entry name" value="Tetrapyrrole methylase"/>
    <property type="match status" value="1"/>
</dbReference>
<dbReference type="InterPro" id="IPR053910">
    <property type="entry name" value="RsmI_HTH"/>
</dbReference>
<dbReference type="Gene3D" id="3.30.950.10">
    <property type="entry name" value="Methyltransferase, Cobalt-precorrin-4 Transmethylase, Domain 2"/>
    <property type="match status" value="1"/>
</dbReference>
<comment type="subcellular location">
    <subcellularLocation>
        <location evidence="6">Cytoplasm</location>
    </subcellularLocation>
</comment>
<reference evidence="9 10" key="1">
    <citation type="submission" date="2016-04" db="EMBL/GenBank/DDBJ databases">
        <title>Draft genome sequence of freshwater magnetotactic bacteria Magnetospirillum marisnigri SP-1 and Magnetospirillum moscoviense BB-1.</title>
        <authorList>
            <person name="Koziaeva V."/>
            <person name="Dziuba M.V."/>
            <person name="Ivanov T.M."/>
            <person name="Kuznetsov B."/>
            <person name="Grouzdev D.S."/>
        </authorList>
    </citation>
    <scope>NUCLEOTIDE SEQUENCE [LARGE SCALE GENOMIC DNA]</scope>
    <source>
        <strain evidence="9 10">BB-1</strain>
    </source>
</reference>
<dbReference type="Gene3D" id="3.40.1010.10">
    <property type="entry name" value="Cobalt-precorrin-4 Transmethylase, Domain 1"/>
    <property type="match status" value="1"/>
</dbReference>
<feature type="domain" description="RsmI HTH" evidence="8">
    <location>
        <begin position="244"/>
        <end position="288"/>
    </location>
</feature>
<dbReference type="Proteomes" id="UP000078543">
    <property type="component" value="Unassembled WGS sequence"/>
</dbReference>
<evidence type="ECO:0000259" key="8">
    <source>
        <dbReference type="Pfam" id="PF23016"/>
    </source>
</evidence>
<dbReference type="Pfam" id="PF23016">
    <property type="entry name" value="RsmI_C"/>
    <property type="match status" value="1"/>
</dbReference>
<keyword evidence="10" id="KW-1185">Reference proteome</keyword>
<comment type="catalytic activity">
    <reaction evidence="6">
        <text>cytidine(1402) in 16S rRNA + S-adenosyl-L-methionine = 2'-O-methylcytidine(1402) in 16S rRNA + S-adenosyl-L-homocysteine + H(+)</text>
        <dbReference type="Rhea" id="RHEA:42924"/>
        <dbReference type="Rhea" id="RHEA-COMP:10285"/>
        <dbReference type="Rhea" id="RHEA-COMP:10286"/>
        <dbReference type="ChEBI" id="CHEBI:15378"/>
        <dbReference type="ChEBI" id="CHEBI:57856"/>
        <dbReference type="ChEBI" id="CHEBI:59789"/>
        <dbReference type="ChEBI" id="CHEBI:74495"/>
        <dbReference type="ChEBI" id="CHEBI:82748"/>
        <dbReference type="EC" id="2.1.1.198"/>
    </reaction>
</comment>
<organism evidence="9 10">
    <name type="scientific">Magnetospirillum moscoviense</name>
    <dbReference type="NCBI Taxonomy" id="1437059"/>
    <lineage>
        <taxon>Bacteria</taxon>
        <taxon>Pseudomonadati</taxon>
        <taxon>Pseudomonadota</taxon>
        <taxon>Alphaproteobacteria</taxon>
        <taxon>Rhodospirillales</taxon>
        <taxon>Rhodospirillaceae</taxon>
        <taxon>Magnetospirillum</taxon>
    </lineage>
</organism>
<dbReference type="FunFam" id="3.40.1010.10:FF:000007">
    <property type="entry name" value="Ribosomal RNA small subunit methyltransferase I"/>
    <property type="match status" value="1"/>
</dbReference>
<dbReference type="GO" id="GO:0005737">
    <property type="term" value="C:cytoplasm"/>
    <property type="evidence" value="ECO:0007669"/>
    <property type="project" value="UniProtKB-SubCell"/>
</dbReference>
<dbReference type="InterPro" id="IPR014776">
    <property type="entry name" value="4pyrrole_Mease_sub2"/>
</dbReference>
<gene>
    <name evidence="6" type="primary">rsmI</name>
    <name evidence="9" type="ORF">A6A05_13350</name>
</gene>
<dbReference type="InterPro" id="IPR018063">
    <property type="entry name" value="SAM_MeTrfase_RsmI_CS"/>
</dbReference>
<comment type="caution">
    <text evidence="9">The sequence shown here is derived from an EMBL/GenBank/DDBJ whole genome shotgun (WGS) entry which is preliminary data.</text>
</comment>
<evidence type="ECO:0000256" key="6">
    <source>
        <dbReference type="HAMAP-Rule" id="MF_01877"/>
    </source>
</evidence>
<dbReference type="PIRSF" id="PIRSF005917">
    <property type="entry name" value="MTase_YraL"/>
    <property type="match status" value="1"/>
</dbReference>
<dbReference type="FunFam" id="3.30.950.10:FF:000002">
    <property type="entry name" value="Ribosomal RNA small subunit methyltransferase I"/>
    <property type="match status" value="1"/>
</dbReference>
<evidence type="ECO:0000256" key="4">
    <source>
        <dbReference type="ARBA" id="ARBA00022679"/>
    </source>
</evidence>
<dbReference type="NCBIfam" id="TIGR00096">
    <property type="entry name" value="16S rRNA (cytidine(1402)-2'-O)-methyltransferase"/>
    <property type="match status" value="1"/>
</dbReference>
<evidence type="ECO:0000256" key="1">
    <source>
        <dbReference type="ARBA" id="ARBA00022490"/>
    </source>
</evidence>
<dbReference type="AlphaFoldDB" id="A0A178MLN2"/>
<dbReference type="STRING" id="1437059.A6A05_13350"/>
<dbReference type="GO" id="GO:0070677">
    <property type="term" value="F:rRNA (cytosine-2'-O-)-methyltransferase activity"/>
    <property type="evidence" value="ECO:0007669"/>
    <property type="project" value="UniProtKB-UniRule"/>
</dbReference>
<protein>
    <recommendedName>
        <fullName evidence="6">Ribosomal RNA small subunit methyltransferase I</fullName>
        <ecNumber evidence="6">2.1.1.198</ecNumber>
    </recommendedName>
    <alternativeName>
        <fullName evidence="6">16S rRNA 2'-O-ribose C1402 methyltransferase</fullName>
    </alternativeName>
    <alternativeName>
        <fullName evidence="6">rRNA (cytidine-2'-O-)-methyltransferase RsmI</fullName>
    </alternativeName>
</protein>
<keyword evidence="1 6" id="KW-0963">Cytoplasm</keyword>
<dbReference type="PROSITE" id="PS01296">
    <property type="entry name" value="RSMI"/>
    <property type="match status" value="1"/>
</dbReference>
<name>A0A178MLN2_9PROT</name>
<comment type="similarity">
    <text evidence="6">Belongs to the methyltransferase superfamily. RsmI family.</text>
</comment>
<evidence type="ECO:0000256" key="3">
    <source>
        <dbReference type="ARBA" id="ARBA00022603"/>
    </source>
</evidence>
<comment type="function">
    <text evidence="6">Catalyzes the 2'-O-methylation of the ribose of cytidine 1402 (C1402) in 16S rRNA.</text>
</comment>